<evidence type="ECO:0000256" key="1">
    <source>
        <dbReference type="SAM" id="Phobius"/>
    </source>
</evidence>
<evidence type="ECO:0000313" key="2">
    <source>
        <dbReference type="EMBL" id="MET7001212.1"/>
    </source>
</evidence>
<sequence>MTRMLRWLKHQFNLHMDKEEEAKTIESIVKNVSFKGANLWILAFAIMIASIGLNTNSTAVIIGAMLISPLMGPIMGAGLSLGLNDFELLKRSLKNLLIATIISLITSTIYFLLSPISEARSELLARTQPTIYDVLIAFFGGLAGIVAVTRIEKGNAIPGVAIATALMPPLCTAGYGLASGQWLYFAGAFYLYLINCVFICLATLAIVKYLKYPKKAYVDELRGKRVRRSITIIVVVMLIPSIYLAYTLVMENRFKDNANKYIQQVFEEKHLTVIYKKINYKGTSSSIEIAVLNKKISPQEINNYQQLLTAYGLKHTQLVIHQPSDSTLDINTVKNIIMQDINKDKDANALVIAEQLKQLQAQLKQPAPQQAAYPVAQVSTEAYTLFPQISSLSMADHVRYATTNTEAPADTLTVITVKVKKPLTKAEQEKLRNWLNKRLALKNSALWIQ</sequence>
<dbReference type="InterPro" id="IPR005240">
    <property type="entry name" value="DUF389"/>
</dbReference>
<dbReference type="RefSeq" id="WP_354663784.1">
    <property type="nucleotide sequence ID" value="NZ_JBEXAC010000003.1"/>
</dbReference>
<feature type="transmembrane region" description="Helical" evidence="1">
    <location>
        <begin position="59"/>
        <end position="83"/>
    </location>
</feature>
<evidence type="ECO:0000313" key="3">
    <source>
        <dbReference type="Proteomes" id="UP001549749"/>
    </source>
</evidence>
<feature type="transmembrane region" description="Helical" evidence="1">
    <location>
        <begin position="37"/>
        <end position="53"/>
    </location>
</feature>
<dbReference type="NCBIfam" id="TIGR00341">
    <property type="entry name" value="TIGR00341 family protein"/>
    <property type="match status" value="1"/>
</dbReference>
<keyword evidence="1" id="KW-0812">Transmembrane</keyword>
<keyword evidence="1" id="KW-0472">Membrane</keyword>
<protein>
    <submittedName>
        <fullName evidence="2">TIGR00341 family protein</fullName>
    </submittedName>
</protein>
<dbReference type="PANTHER" id="PTHR20992">
    <property type="entry name" value="AT15442P-RELATED"/>
    <property type="match status" value="1"/>
</dbReference>
<feature type="transmembrane region" description="Helical" evidence="1">
    <location>
        <begin position="156"/>
        <end position="177"/>
    </location>
</feature>
<feature type="transmembrane region" description="Helical" evidence="1">
    <location>
        <begin position="129"/>
        <end position="149"/>
    </location>
</feature>
<keyword evidence="1" id="KW-1133">Transmembrane helix</keyword>
<reference evidence="2 3" key="1">
    <citation type="submission" date="2024-06" db="EMBL/GenBank/DDBJ databases">
        <title>Chitinophaga defluvii sp. nov., isolated from municipal sewage.</title>
        <authorList>
            <person name="Zhang L."/>
        </authorList>
    </citation>
    <scope>NUCLEOTIDE SEQUENCE [LARGE SCALE GENOMIC DNA]</scope>
    <source>
        <strain evidence="2 3">H8</strain>
    </source>
</reference>
<dbReference type="PANTHER" id="PTHR20992:SF9">
    <property type="entry name" value="AT15442P-RELATED"/>
    <property type="match status" value="1"/>
</dbReference>
<feature type="transmembrane region" description="Helical" evidence="1">
    <location>
        <begin position="189"/>
        <end position="210"/>
    </location>
</feature>
<feature type="transmembrane region" description="Helical" evidence="1">
    <location>
        <begin position="230"/>
        <end position="249"/>
    </location>
</feature>
<keyword evidence="3" id="KW-1185">Reference proteome</keyword>
<gene>
    <name evidence="2" type="ORF">ABR189_27770</name>
</gene>
<dbReference type="Proteomes" id="UP001549749">
    <property type="component" value="Unassembled WGS sequence"/>
</dbReference>
<dbReference type="Pfam" id="PF04087">
    <property type="entry name" value="DUF389"/>
    <property type="match status" value="1"/>
</dbReference>
<accession>A0ABV2TEY6</accession>
<dbReference type="EMBL" id="JBEXAC010000003">
    <property type="protein sequence ID" value="MET7001212.1"/>
    <property type="molecule type" value="Genomic_DNA"/>
</dbReference>
<name>A0ABV2TEY6_9BACT</name>
<organism evidence="2 3">
    <name type="scientific">Chitinophaga defluvii</name>
    <dbReference type="NCBI Taxonomy" id="3163343"/>
    <lineage>
        <taxon>Bacteria</taxon>
        <taxon>Pseudomonadati</taxon>
        <taxon>Bacteroidota</taxon>
        <taxon>Chitinophagia</taxon>
        <taxon>Chitinophagales</taxon>
        <taxon>Chitinophagaceae</taxon>
        <taxon>Chitinophaga</taxon>
    </lineage>
</organism>
<feature type="transmembrane region" description="Helical" evidence="1">
    <location>
        <begin position="95"/>
        <end position="117"/>
    </location>
</feature>
<proteinExistence type="predicted"/>
<comment type="caution">
    <text evidence="2">The sequence shown here is derived from an EMBL/GenBank/DDBJ whole genome shotgun (WGS) entry which is preliminary data.</text>
</comment>